<gene>
    <name evidence="1" type="ORF">GCM10011282_13520</name>
</gene>
<accession>A0ABQ2XB31</accession>
<name>A0ABQ2XB31_9BURK</name>
<keyword evidence="2" id="KW-1185">Reference proteome</keyword>
<evidence type="ECO:0008006" key="3">
    <source>
        <dbReference type="Google" id="ProtNLM"/>
    </source>
</evidence>
<dbReference type="EMBL" id="BMYT01000002">
    <property type="protein sequence ID" value="GGX08675.1"/>
    <property type="molecule type" value="Genomic_DNA"/>
</dbReference>
<proteinExistence type="predicted"/>
<comment type="caution">
    <text evidence="1">The sequence shown here is derived from an EMBL/GenBank/DDBJ whole genome shotgun (WGS) entry which is preliminary data.</text>
</comment>
<dbReference type="Proteomes" id="UP000620127">
    <property type="component" value="Unassembled WGS sequence"/>
</dbReference>
<evidence type="ECO:0000313" key="2">
    <source>
        <dbReference type="Proteomes" id="UP000620127"/>
    </source>
</evidence>
<organism evidence="1 2">
    <name type="scientific">Undibacterium macrobrachii</name>
    <dbReference type="NCBI Taxonomy" id="1119058"/>
    <lineage>
        <taxon>Bacteria</taxon>
        <taxon>Pseudomonadati</taxon>
        <taxon>Pseudomonadota</taxon>
        <taxon>Betaproteobacteria</taxon>
        <taxon>Burkholderiales</taxon>
        <taxon>Oxalobacteraceae</taxon>
        <taxon>Undibacterium</taxon>
    </lineage>
</organism>
<protein>
    <recommendedName>
        <fullName evidence="3">C2 domain-containing protein</fullName>
    </recommendedName>
</protein>
<evidence type="ECO:0000313" key="1">
    <source>
        <dbReference type="EMBL" id="GGX08675.1"/>
    </source>
</evidence>
<sequence>METFKLNRKNPVADLVQMQPFAQATFERDVKTVTDSQHWNHQFQVNRWPVYVTITPNKMSLIHKLSYSTEQMIGGRIIFNMEDLQQRRTTDILTSRHGEKSNQ</sequence>
<reference evidence="2" key="1">
    <citation type="journal article" date="2019" name="Int. J. Syst. Evol. Microbiol.">
        <title>The Global Catalogue of Microorganisms (GCM) 10K type strain sequencing project: providing services to taxonomists for standard genome sequencing and annotation.</title>
        <authorList>
            <consortium name="The Broad Institute Genomics Platform"/>
            <consortium name="The Broad Institute Genome Sequencing Center for Infectious Disease"/>
            <person name="Wu L."/>
            <person name="Ma J."/>
        </authorList>
    </citation>
    <scope>NUCLEOTIDE SEQUENCE [LARGE SCALE GENOMIC DNA]</scope>
    <source>
        <strain evidence="2">KCTC 23916</strain>
    </source>
</reference>